<protein>
    <submittedName>
        <fullName evidence="1">Uncharacterized protein</fullName>
    </submittedName>
</protein>
<dbReference type="EMBL" id="BMEV01000059">
    <property type="protein sequence ID" value="GFZ84897.1"/>
    <property type="molecule type" value="Genomic_DNA"/>
</dbReference>
<proteinExistence type="predicted"/>
<reference evidence="1" key="1">
    <citation type="journal article" date="2014" name="Int. J. Syst. Evol. Microbiol.">
        <title>Complete genome sequence of Corynebacterium casei LMG S-19264T (=DSM 44701T), isolated from a smear-ripened cheese.</title>
        <authorList>
            <consortium name="US DOE Joint Genome Institute (JGI-PGF)"/>
            <person name="Walter F."/>
            <person name="Albersmeier A."/>
            <person name="Kalinowski J."/>
            <person name="Ruckert C."/>
        </authorList>
    </citation>
    <scope>NUCLEOTIDE SEQUENCE</scope>
    <source>
        <strain evidence="1">CGMCC 1.12360</strain>
    </source>
</reference>
<dbReference type="AlphaFoldDB" id="A0A8J2TQA1"/>
<dbReference type="RefSeq" id="WP_188392896.1">
    <property type="nucleotide sequence ID" value="NZ_BMEV01000059.1"/>
</dbReference>
<sequence>MLLHWGGVAFVVWSMGTAKTSTIGEITFRNELKIPKLLDYQLDNKGRKVFHLTFNKGEVEFLERKTTDTWGLNEPYLALAIKASKGMKY</sequence>
<comment type="caution">
    <text evidence="1">The sequence shown here is derived from an EMBL/GenBank/DDBJ whole genome shotgun (WGS) entry which is preliminary data.</text>
</comment>
<gene>
    <name evidence="1" type="ORF">GCM10010978_26460</name>
</gene>
<reference evidence="1" key="2">
    <citation type="submission" date="2020-09" db="EMBL/GenBank/DDBJ databases">
        <authorList>
            <person name="Sun Q."/>
            <person name="Zhou Y."/>
        </authorList>
    </citation>
    <scope>NUCLEOTIDE SEQUENCE</scope>
    <source>
        <strain evidence="1">CGMCC 1.12360</strain>
    </source>
</reference>
<evidence type="ECO:0000313" key="1">
    <source>
        <dbReference type="EMBL" id="GFZ84897.1"/>
    </source>
</evidence>
<organism evidence="1 2">
    <name type="scientific">Compostibacillus humi</name>
    <dbReference type="NCBI Taxonomy" id="1245525"/>
    <lineage>
        <taxon>Bacteria</taxon>
        <taxon>Bacillati</taxon>
        <taxon>Bacillota</taxon>
        <taxon>Bacilli</taxon>
        <taxon>Bacillales</taxon>
        <taxon>Bacillaceae</taxon>
        <taxon>Compostibacillus</taxon>
    </lineage>
</organism>
<accession>A0A8J2TQA1</accession>
<dbReference type="Proteomes" id="UP000602050">
    <property type="component" value="Unassembled WGS sequence"/>
</dbReference>
<evidence type="ECO:0000313" key="2">
    <source>
        <dbReference type="Proteomes" id="UP000602050"/>
    </source>
</evidence>
<keyword evidence="2" id="KW-1185">Reference proteome</keyword>
<name>A0A8J2TQA1_9BACI</name>